<evidence type="ECO:0000313" key="1">
    <source>
        <dbReference type="EMBL" id="KAI3739433.1"/>
    </source>
</evidence>
<sequence>MCSDEDSDNIEICPTSIFFLIFASTIGGAACGSDNFLSSFSKSMFDLIRFDEMKQHLVPSEDGGLDYMEKGVSKILDLLKICGHQITSPLAEHISEETSFYRLISNEVK</sequence>
<proteinExistence type="predicted"/>
<evidence type="ECO:0000313" key="2">
    <source>
        <dbReference type="Proteomes" id="UP001055811"/>
    </source>
</evidence>
<protein>
    <submittedName>
        <fullName evidence="1">Uncharacterized protein</fullName>
    </submittedName>
</protein>
<dbReference type="Proteomes" id="UP001055811">
    <property type="component" value="Linkage Group LG05"/>
</dbReference>
<accession>A0ACB9CYK5</accession>
<gene>
    <name evidence="1" type="ORF">L2E82_29837</name>
</gene>
<organism evidence="1 2">
    <name type="scientific">Cichorium intybus</name>
    <name type="common">Chicory</name>
    <dbReference type="NCBI Taxonomy" id="13427"/>
    <lineage>
        <taxon>Eukaryota</taxon>
        <taxon>Viridiplantae</taxon>
        <taxon>Streptophyta</taxon>
        <taxon>Embryophyta</taxon>
        <taxon>Tracheophyta</taxon>
        <taxon>Spermatophyta</taxon>
        <taxon>Magnoliopsida</taxon>
        <taxon>eudicotyledons</taxon>
        <taxon>Gunneridae</taxon>
        <taxon>Pentapetalae</taxon>
        <taxon>asterids</taxon>
        <taxon>campanulids</taxon>
        <taxon>Asterales</taxon>
        <taxon>Asteraceae</taxon>
        <taxon>Cichorioideae</taxon>
        <taxon>Cichorieae</taxon>
        <taxon>Cichoriinae</taxon>
        <taxon>Cichorium</taxon>
    </lineage>
</organism>
<dbReference type="EMBL" id="CM042013">
    <property type="protein sequence ID" value="KAI3739433.1"/>
    <property type="molecule type" value="Genomic_DNA"/>
</dbReference>
<comment type="caution">
    <text evidence="1">The sequence shown here is derived from an EMBL/GenBank/DDBJ whole genome shotgun (WGS) entry which is preliminary data.</text>
</comment>
<name>A0ACB9CYK5_CICIN</name>
<reference evidence="2" key="1">
    <citation type="journal article" date="2022" name="Mol. Ecol. Resour.">
        <title>The genomes of chicory, endive, great burdock and yacon provide insights into Asteraceae palaeo-polyploidization history and plant inulin production.</title>
        <authorList>
            <person name="Fan W."/>
            <person name="Wang S."/>
            <person name="Wang H."/>
            <person name="Wang A."/>
            <person name="Jiang F."/>
            <person name="Liu H."/>
            <person name="Zhao H."/>
            <person name="Xu D."/>
            <person name="Zhang Y."/>
        </authorList>
    </citation>
    <scope>NUCLEOTIDE SEQUENCE [LARGE SCALE GENOMIC DNA]</scope>
    <source>
        <strain evidence="2">cv. Punajuju</strain>
    </source>
</reference>
<keyword evidence="2" id="KW-1185">Reference proteome</keyword>
<reference evidence="1 2" key="2">
    <citation type="journal article" date="2022" name="Mol. Ecol. Resour.">
        <title>The genomes of chicory, endive, great burdock and yacon provide insights into Asteraceae paleo-polyploidization history and plant inulin production.</title>
        <authorList>
            <person name="Fan W."/>
            <person name="Wang S."/>
            <person name="Wang H."/>
            <person name="Wang A."/>
            <person name="Jiang F."/>
            <person name="Liu H."/>
            <person name="Zhao H."/>
            <person name="Xu D."/>
            <person name="Zhang Y."/>
        </authorList>
    </citation>
    <scope>NUCLEOTIDE SEQUENCE [LARGE SCALE GENOMIC DNA]</scope>
    <source>
        <strain evidence="2">cv. Punajuju</strain>
        <tissue evidence="1">Leaves</tissue>
    </source>
</reference>